<feature type="transmembrane region" description="Helical" evidence="2">
    <location>
        <begin position="115"/>
        <end position="135"/>
    </location>
</feature>
<dbReference type="Proteomes" id="UP000215005">
    <property type="component" value="Chromosome"/>
</dbReference>
<keyword evidence="4" id="KW-1185">Reference proteome</keyword>
<feature type="transmembrane region" description="Helical" evidence="2">
    <location>
        <begin position="199"/>
        <end position="220"/>
    </location>
</feature>
<keyword evidence="2" id="KW-0812">Transmembrane</keyword>
<proteinExistence type="predicted"/>
<feature type="transmembrane region" description="Helical" evidence="2">
    <location>
        <begin position="62"/>
        <end position="94"/>
    </location>
</feature>
<dbReference type="EMBL" id="CP022753">
    <property type="protein sequence ID" value="ASU82041.1"/>
    <property type="molecule type" value="Genomic_DNA"/>
</dbReference>
<feature type="region of interest" description="Disordered" evidence="1">
    <location>
        <begin position="448"/>
        <end position="472"/>
    </location>
</feature>
<keyword evidence="2" id="KW-1133">Transmembrane helix</keyword>
<name>A0A223S1P2_9ACTN</name>
<dbReference type="AlphaFoldDB" id="A0A223S1P2"/>
<protein>
    <submittedName>
        <fullName evidence="3">Uncharacterized protein</fullName>
    </submittedName>
</protein>
<reference evidence="3 4" key="1">
    <citation type="submission" date="2017-08" db="EMBL/GenBank/DDBJ databases">
        <title>The complete genome sequence of Nocardiopsis gilva YIM 90087.</title>
        <authorList>
            <person name="Yin M."/>
            <person name="Tang S."/>
        </authorList>
    </citation>
    <scope>NUCLEOTIDE SEQUENCE [LARGE SCALE GENOMIC DNA]</scope>
    <source>
        <strain evidence="3 4">YIM 90087</strain>
    </source>
</reference>
<evidence type="ECO:0000256" key="1">
    <source>
        <dbReference type="SAM" id="MobiDB-lite"/>
    </source>
</evidence>
<gene>
    <name evidence="3" type="ORF">CDO52_03915</name>
</gene>
<keyword evidence="2" id="KW-0472">Membrane</keyword>
<feature type="transmembrane region" description="Helical" evidence="2">
    <location>
        <begin position="240"/>
        <end position="266"/>
    </location>
</feature>
<accession>A0A223S1P2</accession>
<dbReference type="KEGG" id="ngv:CDO52_03915"/>
<feature type="transmembrane region" description="Helical" evidence="2">
    <location>
        <begin position="155"/>
        <end position="179"/>
    </location>
</feature>
<organism evidence="3 4">
    <name type="scientific">Nocardiopsis gilva YIM 90087</name>
    <dbReference type="NCBI Taxonomy" id="1235441"/>
    <lineage>
        <taxon>Bacteria</taxon>
        <taxon>Bacillati</taxon>
        <taxon>Actinomycetota</taxon>
        <taxon>Actinomycetes</taxon>
        <taxon>Streptosporangiales</taxon>
        <taxon>Nocardiopsidaceae</taxon>
        <taxon>Nocardiopsis</taxon>
    </lineage>
</organism>
<evidence type="ECO:0000313" key="4">
    <source>
        <dbReference type="Proteomes" id="UP000215005"/>
    </source>
</evidence>
<feature type="transmembrane region" description="Helical" evidence="2">
    <location>
        <begin position="301"/>
        <end position="322"/>
    </location>
</feature>
<sequence length="472" mass="49439">MTVSFVVVRSAFRPLVAAVLIPLLAVAVMSAIVTVLWARDGFAVANSALVLTGPVEDLSPSLLFLGLPLSAAAVLYALAVAYTASLQVAAGALLGRPVSARAALRRAATRPWRMLLALVALVVNAAAALLAFLYATPYIDAPVSDFFELEEPLPFALVAPLVILILGIPLTVTAVASVLEGLSPIRAAVRARRLMRGKLFEVAVNLAVVFIIVGGLNWLRPRALELTGLPGIVQFGLGNLIQMLVATGTFVFLAALLAVLALGAGVRADQGSADGRIVGVEAVLARLPESDEDRPRGWRQAATVVAVALVSVLLLPGALWAAPTLMPTYTAQMGMLNQDAATNPGGAIGLWGGRAECSSAALRRVRPPGVIRIVARSVQRTMASRRVRSSSWSSLPLGTIPISFMSAGKAGTNHVCWCRGCAREWTPRVETRQPPRCGCPTPTSTTVPTWTRGAAGTGPRHASQRSGLRGMG</sequence>
<evidence type="ECO:0000256" key="2">
    <source>
        <dbReference type="SAM" id="Phobius"/>
    </source>
</evidence>
<evidence type="ECO:0000313" key="3">
    <source>
        <dbReference type="EMBL" id="ASU82041.1"/>
    </source>
</evidence>